<keyword evidence="2" id="KW-0808">Transferase</keyword>
<dbReference type="SUPFAM" id="SSF53383">
    <property type="entry name" value="PLP-dependent transferases"/>
    <property type="match status" value="1"/>
</dbReference>
<comment type="cofactor">
    <cofactor evidence="1">
        <name>pyridoxal 5'-phosphate</name>
        <dbReference type="ChEBI" id="CHEBI:597326"/>
    </cofactor>
</comment>
<dbReference type="GO" id="GO:0008483">
    <property type="term" value="F:transaminase activity"/>
    <property type="evidence" value="ECO:0007669"/>
    <property type="project" value="UniProtKB-KW"/>
</dbReference>
<organism evidence="2 3">
    <name type="scientific">Helicobacter aurati</name>
    <dbReference type="NCBI Taxonomy" id="137778"/>
    <lineage>
        <taxon>Bacteria</taxon>
        <taxon>Pseudomonadati</taxon>
        <taxon>Campylobacterota</taxon>
        <taxon>Epsilonproteobacteria</taxon>
        <taxon>Campylobacterales</taxon>
        <taxon>Helicobacteraceae</taxon>
        <taxon>Helicobacter</taxon>
    </lineage>
</organism>
<dbReference type="AlphaFoldDB" id="A0A3D8IUD8"/>
<dbReference type="PANTHER" id="PTHR43713">
    <property type="entry name" value="GLUTAMATE-1-SEMIALDEHYDE 2,1-AMINOMUTASE"/>
    <property type="match status" value="1"/>
</dbReference>
<gene>
    <name evidence="2" type="ORF">CQA66_09105</name>
</gene>
<dbReference type="PANTHER" id="PTHR43713:SF3">
    <property type="entry name" value="GLUTAMATE-1-SEMIALDEHYDE 2,1-AMINOMUTASE 1, CHLOROPLASTIC-RELATED"/>
    <property type="match status" value="1"/>
</dbReference>
<keyword evidence="3" id="KW-1185">Reference proteome</keyword>
<evidence type="ECO:0000313" key="2">
    <source>
        <dbReference type="EMBL" id="RDU68842.1"/>
    </source>
</evidence>
<evidence type="ECO:0000256" key="1">
    <source>
        <dbReference type="ARBA" id="ARBA00001933"/>
    </source>
</evidence>
<accession>A0A3D8IUD8</accession>
<feature type="non-terminal residue" evidence="2">
    <location>
        <position position="1"/>
    </location>
</feature>
<proteinExistence type="predicted"/>
<sequence>LYTRLESLANQFSNGFMQIAKKYNISLQTAVRGSMVGFFFAENPVYDWETAAKSDTHFYSRFHAKMLDKGVNFAPSQFETSFICATFNEALIDSVLAKIDEALQEITA</sequence>
<protein>
    <submittedName>
        <fullName evidence="2">Aspartate aminotransferase family protein</fullName>
    </submittedName>
</protein>
<reference evidence="2 3" key="1">
    <citation type="submission" date="2018-04" db="EMBL/GenBank/DDBJ databases">
        <title>Novel Campyloabacter and Helicobacter Species and Strains.</title>
        <authorList>
            <person name="Mannion A.J."/>
            <person name="Shen Z."/>
            <person name="Fox J.G."/>
        </authorList>
    </citation>
    <scope>NUCLEOTIDE SEQUENCE [LARGE SCALE GENOMIC DNA]</scope>
    <source>
        <strain evidence="2 3">MIT 97-5075</strain>
    </source>
</reference>
<dbReference type="InterPro" id="IPR015424">
    <property type="entry name" value="PyrdxlP-dep_Trfase"/>
</dbReference>
<dbReference type="EMBL" id="NXLW01000047">
    <property type="protein sequence ID" value="RDU68842.1"/>
    <property type="molecule type" value="Genomic_DNA"/>
</dbReference>
<dbReference type="Gene3D" id="3.90.1150.10">
    <property type="entry name" value="Aspartate Aminotransferase, domain 1"/>
    <property type="match status" value="1"/>
</dbReference>
<evidence type="ECO:0000313" key="3">
    <source>
        <dbReference type="Proteomes" id="UP000256424"/>
    </source>
</evidence>
<keyword evidence="2" id="KW-0032">Aminotransferase</keyword>
<name>A0A3D8IUD8_9HELI</name>
<comment type="caution">
    <text evidence="2">The sequence shown here is derived from an EMBL/GenBank/DDBJ whole genome shotgun (WGS) entry which is preliminary data.</text>
</comment>
<dbReference type="InterPro" id="IPR015422">
    <property type="entry name" value="PyrdxlP-dep_Trfase_small"/>
</dbReference>
<dbReference type="Proteomes" id="UP000256424">
    <property type="component" value="Unassembled WGS sequence"/>
</dbReference>